<organism evidence="10 11">
    <name type="scientific">Elysia chlorotica</name>
    <name type="common">Eastern emerald elysia</name>
    <name type="synonym">Sea slug</name>
    <dbReference type="NCBI Taxonomy" id="188477"/>
    <lineage>
        <taxon>Eukaryota</taxon>
        <taxon>Metazoa</taxon>
        <taxon>Spiralia</taxon>
        <taxon>Lophotrochozoa</taxon>
        <taxon>Mollusca</taxon>
        <taxon>Gastropoda</taxon>
        <taxon>Heterobranchia</taxon>
        <taxon>Euthyneura</taxon>
        <taxon>Panpulmonata</taxon>
        <taxon>Sacoglossa</taxon>
        <taxon>Placobranchoidea</taxon>
        <taxon>Plakobranchidae</taxon>
        <taxon>Elysia</taxon>
    </lineage>
</organism>
<comment type="subcellular location">
    <subcellularLocation>
        <location evidence="1">Secreted</location>
    </subcellularLocation>
</comment>
<accession>A0A3S1BKG2</accession>
<proteinExistence type="inferred from homology"/>
<dbReference type="InterPro" id="IPR001839">
    <property type="entry name" value="TGF-b_C"/>
</dbReference>
<keyword evidence="8" id="KW-0732">Signal</keyword>
<feature type="region of interest" description="Disordered" evidence="7">
    <location>
        <begin position="144"/>
        <end position="163"/>
    </location>
</feature>
<evidence type="ECO:0000259" key="9">
    <source>
        <dbReference type="PROSITE" id="PS51362"/>
    </source>
</evidence>
<comment type="similarity">
    <text evidence="2 6">Belongs to the TGF-beta family.</text>
</comment>
<dbReference type="AlphaFoldDB" id="A0A3S1BKG2"/>
<gene>
    <name evidence="10" type="ORF">EGW08_009358</name>
</gene>
<dbReference type="PROSITE" id="PS51362">
    <property type="entry name" value="TGF_BETA_2"/>
    <property type="match status" value="1"/>
</dbReference>
<dbReference type="InterPro" id="IPR017948">
    <property type="entry name" value="TGFb_CS"/>
</dbReference>
<dbReference type="InterPro" id="IPR015615">
    <property type="entry name" value="TGF-beta-rel"/>
</dbReference>
<dbReference type="SMART" id="SM00204">
    <property type="entry name" value="TGFB"/>
    <property type="match status" value="1"/>
</dbReference>
<feature type="compositionally biased region" description="Basic residues" evidence="7">
    <location>
        <begin position="144"/>
        <end position="160"/>
    </location>
</feature>
<evidence type="ECO:0000256" key="8">
    <source>
        <dbReference type="SAM" id="SignalP"/>
    </source>
</evidence>
<dbReference type="PANTHER" id="PTHR11848">
    <property type="entry name" value="TGF-BETA FAMILY"/>
    <property type="match status" value="1"/>
</dbReference>
<evidence type="ECO:0000313" key="10">
    <source>
        <dbReference type="EMBL" id="RUS82893.1"/>
    </source>
</evidence>
<dbReference type="SUPFAM" id="SSF57501">
    <property type="entry name" value="Cystine-knot cytokines"/>
    <property type="match status" value="2"/>
</dbReference>
<evidence type="ECO:0000256" key="7">
    <source>
        <dbReference type="SAM" id="MobiDB-lite"/>
    </source>
</evidence>
<evidence type="ECO:0000313" key="11">
    <source>
        <dbReference type="Proteomes" id="UP000271974"/>
    </source>
</evidence>
<protein>
    <recommendedName>
        <fullName evidence="9">TGF-beta family profile domain-containing protein</fullName>
    </recommendedName>
</protein>
<evidence type="ECO:0000256" key="5">
    <source>
        <dbReference type="ARBA" id="ARBA00023157"/>
    </source>
</evidence>
<feature type="region of interest" description="Disordered" evidence="7">
    <location>
        <begin position="444"/>
        <end position="472"/>
    </location>
</feature>
<sequence length="525" mass="59531">MGTMRVSPGLACVTLLMLMLMLMIAPSQTQHLGPRGGVFQAITRVINEEKIKQRIMRGLNLTNSQTKNYGTPRELATQDKQKNHADAMEYDKQLKTLTVFSRASDSPSLNSFTFTLDSRVRSVADDIQNAKLVLHLWDARGNRRRDTRRKKRPYGRKFQRRSSNLQVASEASSYGGIDTRRLGAEGKSRGFPLASSNRYNITNVSDADENLTNAFFNIQRLRGRNRTGKQRRQRKVRKSHVKIIVRLLVSGMKAKRRVTVGRVKVRRFGKTTVNLKLPIDIIKVAALRADHTFRLQISCKRCGKNIHLDRVLTATTDTKDRAGQSEMWLNPYRPYLFLQYGVTSTEPRVRKKRQLSTRCFPNEEPIVPFSAEASAPGSCCSQSIWVTFEELGLQDIIIYPDGFYTEVCGGSCISEDASPSSTALQEQSSEPPLSHFSDSLMKAQKRRRRDHVTPTENALPRPDRGSRTAQSAEKRDDVLVLKGIFPQCVPLFKKPLQLLYIDPVSKEVIFKEIPDLIHESCECVF</sequence>
<keyword evidence="3" id="KW-0964">Secreted</keyword>
<dbReference type="STRING" id="188477.A0A3S1BKG2"/>
<dbReference type="InterPro" id="IPR029034">
    <property type="entry name" value="Cystine-knot_cytokine"/>
</dbReference>
<keyword evidence="11" id="KW-1185">Reference proteome</keyword>
<evidence type="ECO:0000256" key="3">
    <source>
        <dbReference type="ARBA" id="ARBA00022525"/>
    </source>
</evidence>
<evidence type="ECO:0000256" key="1">
    <source>
        <dbReference type="ARBA" id="ARBA00004613"/>
    </source>
</evidence>
<dbReference type="EMBL" id="RQTK01000267">
    <property type="protein sequence ID" value="RUS82893.1"/>
    <property type="molecule type" value="Genomic_DNA"/>
</dbReference>
<keyword evidence="4 6" id="KW-0339">Growth factor</keyword>
<evidence type="ECO:0000256" key="4">
    <source>
        <dbReference type="ARBA" id="ARBA00023030"/>
    </source>
</evidence>
<dbReference type="PROSITE" id="PS00250">
    <property type="entry name" value="TGF_BETA_1"/>
    <property type="match status" value="1"/>
</dbReference>
<name>A0A3S1BKG2_ELYCH</name>
<dbReference type="GO" id="GO:0005125">
    <property type="term" value="F:cytokine activity"/>
    <property type="evidence" value="ECO:0007669"/>
    <property type="project" value="TreeGrafter"/>
</dbReference>
<dbReference type="Proteomes" id="UP000271974">
    <property type="component" value="Unassembled WGS sequence"/>
</dbReference>
<dbReference type="OrthoDB" id="5948587at2759"/>
<keyword evidence="5" id="KW-1015">Disulfide bond</keyword>
<reference evidence="10 11" key="1">
    <citation type="submission" date="2019-01" db="EMBL/GenBank/DDBJ databases">
        <title>A draft genome assembly of the solar-powered sea slug Elysia chlorotica.</title>
        <authorList>
            <person name="Cai H."/>
            <person name="Li Q."/>
            <person name="Fang X."/>
            <person name="Li J."/>
            <person name="Curtis N.E."/>
            <person name="Altenburger A."/>
            <person name="Shibata T."/>
            <person name="Feng M."/>
            <person name="Maeda T."/>
            <person name="Schwartz J.A."/>
            <person name="Shigenobu S."/>
            <person name="Lundholm N."/>
            <person name="Nishiyama T."/>
            <person name="Yang H."/>
            <person name="Hasebe M."/>
            <person name="Li S."/>
            <person name="Pierce S.K."/>
            <person name="Wang J."/>
        </authorList>
    </citation>
    <scope>NUCLEOTIDE SEQUENCE [LARGE SCALE GENOMIC DNA]</scope>
    <source>
        <strain evidence="10">EC2010</strain>
        <tissue evidence="10">Whole organism of an adult</tissue>
    </source>
</reference>
<dbReference type="Pfam" id="PF00019">
    <property type="entry name" value="TGF_beta"/>
    <property type="match status" value="1"/>
</dbReference>
<dbReference type="PANTHER" id="PTHR11848:SF309">
    <property type="entry name" value="INHIBIN BETA CHAIN"/>
    <property type="match status" value="1"/>
</dbReference>
<feature type="signal peptide" evidence="8">
    <location>
        <begin position="1"/>
        <end position="29"/>
    </location>
</feature>
<evidence type="ECO:0000256" key="2">
    <source>
        <dbReference type="ARBA" id="ARBA00006656"/>
    </source>
</evidence>
<dbReference type="Gene3D" id="2.10.90.10">
    <property type="entry name" value="Cystine-knot cytokines"/>
    <property type="match status" value="1"/>
</dbReference>
<feature type="chain" id="PRO_5018588683" description="TGF-beta family profile domain-containing protein" evidence="8">
    <location>
        <begin position="30"/>
        <end position="525"/>
    </location>
</feature>
<comment type="caution">
    <text evidence="10">The sequence shown here is derived from an EMBL/GenBank/DDBJ whole genome shotgun (WGS) entry which is preliminary data.</text>
</comment>
<dbReference type="GO" id="GO:0005615">
    <property type="term" value="C:extracellular space"/>
    <property type="evidence" value="ECO:0007669"/>
    <property type="project" value="TreeGrafter"/>
</dbReference>
<feature type="domain" description="TGF-beta family profile" evidence="9">
    <location>
        <begin position="350"/>
        <end position="524"/>
    </location>
</feature>
<dbReference type="GO" id="GO:0008083">
    <property type="term" value="F:growth factor activity"/>
    <property type="evidence" value="ECO:0007669"/>
    <property type="project" value="UniProtKB-KW"/>
</dbReference>
<evidence type="ECO:0000256" key="6">
    <source>
        <dbReference type="RuleBase" id="RU000354"/>
    </source>
</evidence>
<feature type="compositionally biased region" description="Basic and acidic residues" evidence="7">
    <location>
        <begin position="461"/>
        <end position="472"/>
    </location>
</feature>